<name>A0A0U5GEI5_ASPCI</name>
<protein>
    <submittedName>
        <fullName evidence="1">Uncharacterized protein</fullName>
    </submittedName>
</protein>
<dbReference type="Proteomes" id="UP000054771">
    <property type="component" value="Unassembled WGS sequence"/>
</dbReference>
<evidence type="ECO:0000313" key="1">
    <source>
        <dbReference type="EMBL" id="CEL10144.1"/>
    </source>
</evidence>
<accession>A0A0U5GEI5</accession>
<organism evidence="1 2">
    <name type="scientific">Aspergillus calidoustus</name>
    <dbReference type="NCBI Taxonomy" id="454130"/>
    <lineage>
        <taxon>Eukaryota</taxon>
        <taxon>Fungi</taxon>
        <taxon>Dikarya</taxon>
        <taxon>Ascomycota</taxon>
        <taxon>Pezizomycotina</taxon>
        <taxon>Eurotiomycetes</taxon>
        <taxon>Eurotiomycetidae</taxon>
        <taxon>Eurotiales</taxon>
        <taxon>Aspergillaceae</taxon>
        <taxon>Aspergillus</taxon>
        <taxon>Aspergillus subgen. Nidulantes</taxon>
    </lineage>
</organism>
<sequence>MPKAHALNPEGEVILVVTSAHFNPPPPKPPAKPIAPGAAVDALYPVHRYDTFGRKIAAKNQMANLQPSRITTRRWNLQT</sequence>
<gene>
    <name evidence="1" type="ORF">ASPCAL13269</name>
</gene>
<reference evidence="2" key="1">
    <citation type="journal article" date="2016" name="Genome Announc.">
        <title>Draft genome sequences of fungus Aspergillus calidoustus.</title>
        <authorList>
            <person name="Horn F."/>
            <person name="Linde J."/>
            <person name="Mattern D.J."/>
            <person name="Walther G."/>
            <person name="Guthke R."/>
            <person name="Scherlach K."/>
            <person name="Martin K."/>
            <person name="Brakhage A.A."/>
            <person name="Petzke L."/>
            <person name="Valiante V."/>
        </authorList>
    </citation>
    <scope>NUCLEOTIDE SEQUENCE [LARGE SCALE GENOMIC DNA]</scope>
    <source>
        <strain evidence="2">SF006504</strain>
    </source>
</reference>
<dbReference type="AlphaFoldDB" id="A0A0U5GEI5"/>
<dbReference type="EMBL" id="CDMC01000017">
    <property type="protein sequence ID" value="CEL10144.1"/>
    <property type="molecule type" value="Genomic_DNA"/>
</dbReference>
<proteinExistence type="predicted"/>
<keyword evidence="2" id="KW-1185">Reference proteome</keyword>
<evidence type="ECO:0000313" key="2">
    <source>
        <dbReference type="Proteomes" id="UP000054771"/>
    </source>
</evidence>